<proteinExistence type="predicted"/>
<dbReference type="OrthoDB" id="65956at2157"/>
<dbReference type="InterPro" id="IPR052754">
    <property type="entry name" value="NTPase_KAP_P-loop"/>
</dbReference>
<dbReference type="EMBL" id="CP002737">
    <property type="protein sequence ID" value="AEF96802.1"/>
    <property type="molecule type" value="Genomic_DNA"/>
</dbReference>
<feature type="domain" description="KAP NTPase" evidence="1">
    <location>
        <begin position="39"/>
        <end position="301"/>
    </location>
</feature>
<reference evidence="2 3" key="1">
    <citation type="submission" date="2011-05" db="EMBL/GenBank/DDBJ databases">
        <title>Complete sequence of Methanotorris igneus Kol 5.</title>
        <authorList>
            <consortium name="US DOE Joint Genome Institute"/>
            <person name="Lucas S."/>
            <person name="Han J."/>
            <person name="Lapidus A."/>
            <person name="Cheng J.-F."/>
            <person name="Goodwin L."/>
            <person name="Pitluck S."/>
            <person name="Peters L."/>
            <person name="Mikhailova N."/>
            <person name="Chertkov O."/>
            <person name="Han C."/>
            <person name="Tapia R."/>
            <person name="Land M."/>
            <person name="Hauser L."/>
            <person name="Kyrpides N."/>
            <person name="Ivanova N."/>
            <person name="Pagani I."/>
            <person name="Sieprawska-Lupa M."/>
            <person name="Whitman W."/>
            <person name="Woyke T."/>
        </authorList>
    </citation>
    <scope>NUCLEOTIDE SEQUENCE [LARGE SCALE GENOMIC DNA]</scope>
    <source>
        <strain evidence="3">DSM 5666 / JCM 11834 / Kol 5</strain>
    </source>
</reference>
<dbReference type="PANTHER" id="PTHR22674:SF6">
    <property type="entry name" value="NTPASE KAP FAMILY P-LOOP DOMAIN-CONTAINING PROTEIN 1"/>
    <property type="match status" value="1"/>
</dbReference>
<dbReference type="Pfam" id="PF07693">
    <property type="entry name" value="KAP_NTPase"/>
    <property type="match status" value="1"/>
</dbReference>
<dbReference type="SUPFAM" id="SSF52540">
    <property type="entry name" value="P-loop containing nucleoside triphosphate hydrolases"/>
    <property type="match status" value="1"/>
</dbReference>
<protein>
    <submittedName>
        <fullName evidence="2">KAP P-loop domain protein</fullName>
    </submittedName>
</protein>
<dbReference type="GeneID" id="10644128"/>
<dbReference type="KEGG" id="mig:Metig_1265"/>
<dbReference type="AlphaFoldDB" id="F6BEC5"/>
<dbReference type="HOGENOM" id="CLU_539285_0_0_2"/>
<organism evidence="3">
    <name type="scientific">Methanotorris igneus (strain DSM 5666 / JCM 11834 / Kol 5)</name>
    <dbReference type="NCBI Taxonomy" id="880724"/>
    <lineage>
        <taxon>Archaea</taxon>
        <taxon>Methanobacteriati</taxon>
        <taxon>Methanobacteriota</taxon>
        <taxon>Methanomada group</taxon>
        <taxon>Methanococci</taxon>
        <taxon>Methanococcales</taxon>
        <taxon>Methanocaldococcaceae</taxon>
        <taxon>Methanotorris</taxon>
    </lineage>
</organism>
<dbReference type="STRING" id="880724.Metig_1265"/>
<gene>
    <name evidence="2" type="ordered locus">Metig_1265</name>
</gene>
<dbReference type="InterPro" id="IPR027417">
    <property type="entry name" value="P-loop_NTPase"/>
</dbReference>
<name>F6BEC5_METIK</name>
<evidence type="ECO:0000313" key="2">
    <source>
        <dbReference type="EMBL" id="AEF96802.1"/>
    </source>
</evidence>
<dbReference type="RefSeq" id="WP_013799400.1">
    <property type="nucleotide sequence ID" value="NC_015562.1"/>
</dbReference>
<dbReference type="InterPro" id="IPR011646">
    <property type="entry name" value="KAP_P-loop"/>
</dbReference>
<dbReference type="Gene3D" id="3.40.50.300">
    <property type="entry name" value="P-loop containing nucleotide triphosphate hydrolases"/>
    <property type="match status" value="1"/>
</dbReference>
<accession>F6BEC5</accession>
<evidence type="ECO:0000313" key="3">
    <source>
        <dbReference type="Proteomes" id="UP000009227"/>
    </source>
</evidence>
<keyword evidence="3" id="KW-1185">Reference proteome</keyword>
<evidence type="ECO:0000259" key="1">
    <source>
        <dbReference type="Pfam" id="PF07693"/>
    </source>
</evidence>
<dbReference type="Proteomes" id="UP000009227">
    <property type="component" value="Chromosome"/>
</dbReference>
<sequence length="516" mass="60891">MLPDTPADLLKNDFLGTKEKAEFIKEFIKDSGNRDYLRKNNMIVLYGNWGSGKSSVIKYIHDELNKEENFKCIIFNAWLYERDDNLPYSLLEFILDELEKDGRFKHNIKIAKDKILKTGFNVFGGILKGFSINFSPIFPISYNPKDTIEHFEKMNEIKSHYKEIDELISEFKYISDILKDKTLIVFIDELDRCEPEHILDLLASIKLFFACGKNIIYFVAVDKEAVSKAIKTKYGDIIKAEEYLEKIFNISFSMPKDFELKKFIKQYEFFNDDDTAEKLEKFFKSINFTNPRHLKKVLNKYELLVRIKNLGLDKNELIPEIIRIVEENGNKRKVGYLLDTVFVLYFIILYEVYPEKYLEVKRYNYRIKHLKYITTAFSGGYAKRSTPYFDHYIGIISKNNLLNAAKLSELKKHISDKNDFIENVIRFKDLMTILKEVNDTNYADFDKFINGISIFLSCVGDENIDDETNFAERYLKAGITVDFWTYIKNHYEDLKEKNYSNPYPFTNLFKMVETLL</sequence>
<dbReference type="PANTHER" id="PTHR22674">
    <property type="entry name" value="NTPASE, KAP FAMILY P-LOOP DOMAIN-CONTAINING 1"/>
    <property type="match status" value="1"/>
</dbReference>